<dbReference type="EMBL" id="BGZK01000721">
    <property type="protein sequence ID" value="GBP57863.1"/>
    <property type="molecule type" value="Genomic_DNA"/>
</dbReference>
<evidence type="ECO:0000256" key="1">
    <source>
        <dbReference type="SAM" id="MobiDB-lite"/>
    </source>
</evidence>
<dbReference type="STRING" id="151549.A0A4C1X400"/>
<accession>A0A4C1X400</accession>
<dbReference type="OrthoDB" id="3225452at2759"/>
<dbReference type="Proteomes" id="UP000299102">
    <property type="component" value="Unassembled WGS sequence"/>
</dbReference>
<dbReference type="AlphaFoldDB" id="A0A4C1X400"/>
<gene>
    <name evidence="2" type="ORF">EVAR_41533_1</name>
</gene>
<keyword evidence="3" id="KW-1185">Reference proteome</keyword>
<comment type="caution">
    <text evidence="2">The sequence shown here is derived from an EMBL/GenBank/DDBJ whole genome shotgun (WGS) entry which is preliminary data.</text>
</comment>
<protein>
    <submittedName>
        <fullName evidence="2">Uncharacterized protein</fullName>
    </submittedName>
</protein>
<reference evidence="2 3" key="1">
    <citation type="journal article" date="2019" name="Commun. Biol.">
        <title>The bagworm genome reveals a unique fibroin gene that provides high tensile strength.</title>
        <authorList>
            <person name="Kono N."/>
            <person name="Nakamura H."/>
            <person name="Ohtoshi R."/>
            <person name="Tomita M."/>
            <person name="Numata K."/>
            <person name="Arakawa K."/>
        </authorList>
    </citation>
    <scope>NUCLEOTIDE SEQUENCE [LARGE SCALE GENOMIC DNA]</scope>
</reference>
<organism evidence="2 3">
    <name type="scientific">Eumeta variegata</name>
    <name type="common">Bagworm moth</name>
    <name type="synonym">Eumeta japonica</name>
    <dbReference type="NCBI Taxonomy" id="151549"/>
    <lineage>
        <taxon>Eukaryota</taxon>
        <taxon>Metazoa</taxon>
        <taxon>Ecdysozoa</taxon>
        <taxon>Arthropoda</taxon>
        <taxon>Hexapoda</taxon>
        <taxon>Insecta</taxon>
        <taxon>Pterygota</taxon>
        <taxon>Neoptera</taxon>
        <taxon>Endopterygota</taxon>
        <taxon>Lepidoptera</taxon>
        <taxon>Glossata</taxon>
        <taxon>Ditrysia</taxon>
        <taxon>Tineoidea</taxon>
        <taxon>Psychidae</taxon>
        <taxon>Oiketicinae</taxon>
        <taxon>Eumeta</taxon>
    </lineage>
</organism>
<proteinExistence type="predicted"/>
<sequence>MSRLKRKFAQKYNKIDSSLPHSPTTYLSLVPRPRRRLGSGHSCTSLLAVYGIVRNKAAEKAKHAHSQQQEQDISTAQGSVVSVITHAGSGGAVPLAGDQPTTGGSYSINGILGIDQVELHAPPAAPHPPPLKRKRHEDQDENRDFNSHSEDDVKRQRGHYNGDQLYSNVSAYLDVLHYTLLLANAHTGS</sequence>
<name>A0A4C1X400_EUMVA</name>
<feature type="compositionally biased region" description="Basic and acidic residues" evidence="1">
    <location>
        <begin position="136"/>
        <end position="155"/>
    </location>
</feature>
<evidence type="ECO:0000313" key="2">
    <source>
        <dbReference type="EMBL" id="GBP57863.1"/>
    </source>
</evidence>
<evidence type="ECO:0000313" key="3">
    <source>
        <dbReference type="Proteomes" id="UP000299102"/>
    </source>
</evidence>
<feature type="region of interest" description="Disordered" evidence="1">
    <location>
        <begin position="120"/>
        <end position="156"/>
    </location>
</feature>